<name>A0ABS0EFM4_9FLAO</name>
<sequence length="48" mass="5549">MKPFKALRGLLQNLTFGRLKKTENDANTTSKHLISKSFSKDEDTFMFI</sequence>
<gene>
    <name evidence="1" type="ORF">ITJ86_05065</name>
</gene>
<protein>
    <recommendedName>
        <fullName evidence="3">DUF4372 domain-containing protein</fullName>
    </recommendedName>
</protein>
<organism evidence="1 2">
    <name type="scientific">Winogradskyella marina</name>
    <dbReference type="NCBI Taxonomy" id="2785530"/>
    <lineage>
        <taxon>Bacteria</taxon>
        <taxon>Pseudomonadati</taxon>
        <taxon>Bacteroidota</taxon>
        <taxon>Flavobacteriia</taxon>
        <taxon>Flavobacteriales</taxon>
        <taxon>Flavobacteriaceae</taxon>
        <taxon>Winogradskyella</taxon>
    </lineage>
</organism>
<evidence type="ECO:0000313" key="1">
    <source>
        <dbReference type="EMBL" id="MBF8149254.1"/>
    </source>
</evidence>
<comment type="caution">
    <text evidence="1">The sequence shown here is derived from an EMBL/GenBank/DDBJ whole genome shotgun (WGS) entry which is preliminary data.</text>
</comment>
<dbReference type="RefSeq" id="WP_195870537.1">
    <property type="nucleotide sequence ID" value="NZ_JADOET010000003.1"/>
</dbReference>
<keyword evidence="2" id="KW-1185">Reference proteome</keyword>
<accession>A0ABS0EFM4</accession>
<evidence type="ECO:0000313" key="2">
    <source>
        <dbReference type="Proteomes" id="UP000611215"/>
    </source>
</evidence>
<reference evidence="1 2" key="1">
    <citation type="submission" date="2020-11" db="EMBL/GenBank/DDBJ databases">
        <title>Winogradskyella marina sp. nov., isolated from marine sediment.</title>
        <authorList>
            <person name="Bo J."/>
            <person name="Wang S."/>
            <person name="Song X."/>
            <person name="Du Z."/>
        </authorList>
    </citation>
    <scope>NUCLEOTIDE SEQUENCE [LARGE SCALE GENOMIC DNA]</scope>
    <source>
        <strain evidence="1 2">F6397</strain>
    </source>
</reference>
<evidence type="ECO:0008006" key="3">
    <source>
        <dbReference type="Google" id="ProtNLM"/>
    </source>
</evidence>
<dbReference type="Proteomes" id="UP000611215">
    <property type="component" value="Unassembled WGS sequence"/>
</dbReference>
<dbReference type="EMBL" id="JADOET010000003">
    <property type="protein sequence ID" value="MBF8149254.1"/>
    <property type="molecule type" value="Genomic_DNA"/>
</dbReference>
<proteinExistence type="predicted"/>